<dbReference type="InterPro" id="IPR042179">
    <property type="entry name" value="KGD_C_sf"/>
</dbReference>
<dbReference type="AlphaFoldDB" id="A0A0F9WY81"/>
<sequence length="944" mass="106669">MPDSEMQQLWSTSHISGGNASYVEELYELYLQDPNSVAEEWRSYFQKLPQINGHAGSDVPHSAIRDHFLLLSKSNRRPQASAGQVSREHEKKQVDVLRLIHSYRMRGHQAAKLDPLGLWKREEIADLTLSDYDLTEADLDTVFRTGELQFGTGEATLRDTLEGLKSTYCSTFGAEYMHIVDSSQRRWFQQRMESVRGRPQLGADTKRHLMERLTAAEGLEKYLGTKYPGTKRFGVEGGESLIPMLDEIIQRSGSYGTQEVVLGMAHRGRLNVLVNTLGKNPRDLFDEFEGKKKVDMGSGDVKYHQGFSSNVMTSGGEVHMALAFNPSHLEIVSPVVEGSVRARQDRRLDAAGDKVLPISIHGDAAFAGQGVVMETFQMSQTRAYKTGGTIHIVINNQVGFTTSRQDDARSTEYCTDVAKMIQAPIFHVNGDDPEAVLFVTQLAVDYRMQFKRDVVIDLVCYRRRGHNEADEPSGTQPLMYDIITKHATTRDIYAERLIGEGVLTKDEVQGYFEEYRDALDNGDHVVKSLVKEPDSSSFVDWAPYLNHKWTARHDTSFDLKTLQELANNLTDLPDGLVLQRQVNKIVEDRRKMAAGALALNWGFAETMAYATLLHEGHPIRITGQDVGRGTFSHRHAVLHSQNDGRAYVPLRKLSDNQPRFDIYDSLLSEEAVLAFEYGYATTMPNVLVVWEAQFGDFFNGAQVVVDQFITSGEHKWGRLCGLTMLLPHGYEGQGPEHSSARLERFLQLSAEHNIQVCVPSTPAQVYHMLRRQVIRPLRKPLIALTPKSLLRHKLATSTLEELADGSFQTVIPEVDSLDVKKVDRVVMCSGKVYYDLLEKRRKEELDNVAIVRIEQLYPFPEDDLAEVLAPYKHLKKMVWCQEEPMNQGAWYCSQHHMRRVLTEHKTKNLYLDYAGREASAAPACGHPSMHAEQQEKLLQDAFTA</sequence>
<comment type="caution">
    <text evidence="7">The sequence shown here is derived from an EMBL/GenBank/DDBJ whole genome shotgun (WGS) entry which is preliminary data.</text>
</comment>
<dbReference type="SMART" id="SM00861">
    <property type="entry name" value="Transket_pyr"/>
    <property type="match status" value="1"/>
</dbReference>
<dbReference type="PANTHER" id="PTHR23152">
    <property type="entry name" value="2-OXOGLUTARATE DEHYDROGENASE"/>
    <property type="match status" value="1"/>
</dbReference>
<evidence type="ECO:0000256" key="4">
    <source>
        <dbReference type="ARBA" id="ARBA00023052"/>
    </source>
</evidence>
<dbReference type="NCBIfam" id="TIGR00239">
    <property type="entry name" value="2oxo_dh_E1"/>
    <property type="match status" value="1"/>
</dbReference>
<dbReference type="FunFam" id="1.10.287.1150:FF:000004">
    <property type="entry name" value="2-oxoglutarate dehydrogenase E1 component"/>
    <property type="match status" value="1"/>
</dbReference>
<dbReference type="InterPro" id="IPR001017">
    <property type="entry name" value="DH_E1"/>
</dbReference>
<dbReference type="FunFam" id="3.40.50.12470:FF:000009">
    <property type="entry name" value="2-oxoglutarate dehydrogenase E1 component"/>
    <property type="match status" value="1"/>
</dbReference>
<feature type="domain" description="Transketolase-like pyrimidine-binding" evidence="6">
    <location>
        <begin position="599"/>
        <end position="792"/>
    </location>
</feature>
<dbReference type="FunFam" id="3.40.50.970:FF:000014">
    <property type="entry name" value="2-oxoglutarate dehydrogenase E1 component"/>
    <property type="match status" value="1"/>
</dbReference>
<reference evidence="7" key="1">
    <citation type="journal article" date="2015" name="Nature">
        <title>Complex archaea that bridge the gap between prokaryotes and eukaryotes.</title>
        <authorList>
            <person name="Spang A."/>
            <person name="Saw J.H."/>
            <person name="Jorgensen S.L."/>
            <person name="Zaremba-Niedzwiedzka K."/>
            <person name="Martijn J."/>
            <person name="Lind A.E."/>
            <person name="van Eijk R."/>
            <person name="Schleper C."/>
            <person name="Guy L."/>
            <person name="Ettema T.J."/>
        </authorList>
    </citation>
    <scope>NUCLEOTIDE SEQUENCE</scope>
</reference>
<evidence type="ECO:0000256" key="5">
    <source>
        <dbReference type="ARBA" id="ARBA00023152"/>
    </source>
</evidence>
<dbReference type="GO" id="GO:0006096">
    <property type="term" value="P:glycolytic process"/>
    <property type="evidence" value="ECO:0007669"/>
    <property type="project" value="UniProtKB-KW"/>
</dbReference>
<keyword evidence="4" id="KW-0786">Thiamine pyrophosphate</keyword>
<keyword evidence="5" id="KW-0324">Glycolysis</keyword>
<dbReference type="GO" id="GO:0005829">
    <property type="term" value="C:cytosol"/>
    <property type="evidence" value="ECO:0007669"/>
    <property type="project" value="TreeGrafter"/>
</dbReference>
<accession>A0A0F9WY81</accession>
<dbReference type="Pfam" id="PF16870">
    <property type="entry name" value="OxoGdeHyase_C"/>
    <property type="match status" value="1"/>
</dbReference>
<dbReference type="InterPro" id="IPR032106">
    <property type="entry name" value="2-oxogl_dehyd_N"/>
</dbReference>
<evidence type="ECO:0000256" key="2">
    <source>
        <dbReference type="ARBA" id="ARBA00012280"/>
    </source>
</evidence>
<dbReference type="EC" id="1.2.4.2" evidence="2"/>
<dbReference type="Gene3D" id="3.40.50.12470">
    <property type="match status" value="1"/>
</dbReference>
<evidence type="ECO:0000259" key="6">
    <source>
        <dbReference type="SMART" id="SM00861"/>
    </source>
</evidence>
<dbReference type="PIRSF" id="PIRSF000157">
    <property type="entry name" value="Oxoglu_dh_E1"/>
    <property type="match status" value="1"/>
</dbReference>
<dbReference type="Gene3D" id="1.10.287.1150">
    <property type="entry name" value="TPP helical domain"/>
    <property type="match status" value="1"/>
</dbReference>
<evidence type="ECO:0000256" key="3">
    <source>
        <dbReference type="ARBA" id="ARBA00023002"/>
    </source>
</evidence>
<evidence type="ECO:0000256" key="1">
    <source>
        <dbReference type="ARBA" id="ARBA00001964"/>
    </source>
</evidence>
<name>A0A0F9WY81_9ZZZZ</name>
<dbReference type="Pfam" id="PF16078">
    <property type="entry name" value="2-oxogl_dehyd_N"/>
    <property type="match status" value="1"/>
</dbReference>
<dbReference type="NCBIfam" id="NF006914">
    <property type="entry name" value="PRK09404.1"/>
    <property type="match status" value="1"/>
</dbReference>
<dbReference type="InterPro" id="IPR005475">
    <property type="entry name" value="Transketolase-like_Pyr-bd"/>
</dbReference>
<gene>
    <name evidence="7" type="ORF">LCGC14_0219370</name>
</gene>
<dbReference type="GO" id="GO:0030976">
    <property type="term" value="F:thiamine pyrophosphate binding"/>
    <property type="evidence" value="ECO:0007669"/>
    <property type="project" value="InterPro"/>
</dbReference>
<dbReference type="Pfam" id="PF00676">
    <property type="entry name" value="E1_dh"/>
    <property type="match status" value="1"/>
</dbReference>
<dbReference type="NCBIfam" id="NF008907">
    <property type="entry name" value="PRK12270.1"/>
    <property type="match status" value="1"/>
</dbReference>
<dbReference type="CDD" id="cd02016">
    <property type="entry name" value="TPP_E1_OGDC_like"/>
    <property type="match status" value="1"/>
</dbReference>
<dbReference type="InterPro" id="IPR031717">
    <property type="entry name" value="ODO-1/KGD_C"/>
</dbReference>
<dbReference type="Gene3D" id="3.40.50.11610">
    <property type="entry name" value="Multifunctional 2-oxoglutarate metabolism enzyme, C-terminal domain"/>
    <property type="match status" value="1"/>
</dbReference>
<dbReference type="InterPro" id="IPR011603">
    <property type="entry name" value="2oxoglutarate_DH_E1"/>
</dbReference>
<proteinExistence type="predicted"/>
<dbReference type="GO" id="GO:0006099">
    <property type="term" value="P:tricarboxylic acid cycle"/>
    <property type="evidence" value="ECO:0007669"/>
    <property type="project" value="TreeGrafter"/>
</dbReference>
<dbReference type="EMBL" id="LAZR01000104">
    <property type="protein sequence ID" value="KKN91391.1"/>
    <property type="molecule type" value="Genomic_DNA"/>
</dbReference>
<protein>
    <recommendedName>
        <fullName evidence="2">oxoglutarate dehydrogenase (succinyl-transferring)</fullName>
        <ecNumber evidence="2">1.2.4.2</ecNumber>
    </recommendedName>
</protein>
<dbReference type="InterPro" id="IPR029061">
    <property type="entry name" value="THDP-binding"/>
</dbReference>
<comment type="cofactor">
    <cofactor evidence="1">
        <name>thiamine diphosphate</name>
        <dbReference type="ChEBI" id="CHEBI:58937"/>
    </cofactor>
</comment>
<dbReference type="Gene3D" id="3.40.50.970">
    <property type="match status" value="1"/>
</dbReference>
<dbReference type="SUPFAM" id="SSF52518">
    <property type="entry name" value="Thiamin diphosphate-binding fold (THDP-binding)"/>
    <property type="match status" value="2"/>
</dbReference>
<dbReference type="GO" id="GO:0004591">
    <property type="term" value="F:oxoglutarate dehydrogenase (succinyl-transferring) activity"/>
    <property type="evidence" value="ECO:0007669"/>
    <property type="project" value="UniProtKB-EC"/>
</dbReference>
<organism evidence="7">
    <name type="scientific">marine sediment metagenome</name>
    <dbReference type="NCBI Taxonomy" id="412755"/>
    <lineage>
        <taxon>unclassified sequences</taxon>
        <taxon>metagenomes</taxon>
        <taxon>ecological metagenomes</taxon>
    </lineage>
</organism>
<dbReference type="Pfam" id="PF02779">
    <property type="entry name" value="Transket_pyr"/>
    <property type="match status" value="1"/>
</dbReference>
<dbReference type="PANTHER" id="PTHR23152:SF4">
    <property type="entry name" value="2-OXOADIPATE DEHYDROGENASE COMPLEX COMPONENT E1"/>
    <property type="match status" value="1"/>
</dbReference>
<evidence type="ECO:0000313" key="7">
    <source>
        <dbReference type="EMBL" id="KKN91391.1"/>
    </source>
</evidence>
<keyword evidence="3" id="KW-0560">Oxidoreductase</keyword>
<dbReference type="GO" id="GO:0045252">
    <property type="term" value="C:oxoglutarate dehydrogenase complex"/>
    <property type="evidence" value="ECO:0007669"/>
    <property type="project" value="TreeGrafter"/>
</dbReference>